<dbReference type="SUPFAM" id="SSF51316">
    <property type="entry name" value="Mss4-like"/>
    <property type="match status" value="1"/>
</dbReference>
<feature type="domain" description="CENP-V/GFA" evidence="5">
    <location>
        <begin position="3"/>
        <end position="109"/>
    </location>
</feature>
<protein>
    <submittedName>
        <fullName evidence="6">GFA family protein</fullName>
    </submittedName>
</protein>
<evidence type="ECO:0000256" key="3">
    <source>
        <dbReference type="ARBA" id="ARBA00022833"/>
    </source>
</evidence>
<dbReference type="Gene3D" id="3.90.1590.10">
    <property type="entry name" value="glutathione-dependent formaldehyde- activating enzyme (gfa)"/>
    <property type="match status" value="1"/>
</dbReference>
<name>A0A5B8S6V6_9SPHN</name>
<keyword evidence="7" id="KW-1185">Reference proteome</keyword>
<evidence type="ECO:0000259" key="5">
    <source>
        <dbReference type="PROSITE" id="PS51891"/>
    </source>
</evidence>
<dbReference type="KEGG" id="ngf:FRF71_13750"/>
<dbReference type="InterPro" id="IPR006913">
    <property type="entry name" value="CENP-V/GFA"/>
</dbReference>
<dbReference type="GO" id="GO:0046872">
    <property type="term" value="F:metal ion binding"/>
    <property type="evidence" value="ECO:0007669"/>
    <property type="project" value="UniProtKB-KW"/>
</dbReference>
<evidence type="ECO:0000256" key="4">
    <source>
        <dbReference type="ARBA" id="ARBA00023239"/>
    </source>
</evidence>
<keyword evidence="3" id="KW-0862">Zinc</keyword>
<dbReference type="AlphaFoldDB" id="A0A5B8S6V6"/>
<evidence type="ECO:0000313" key="6">
    <source>
        <dbReference type="EMBL" id="QEA17110.1"/>
    </source>
</evidence>
<keyword evidence="2" id="KW-0479">Metal-binding</keyword>
<sequence>MARSGRCACGAVTLKLEGEPVAVRQCWCRQCQQIAAGGPTHNAMFPTESVHFSGELAASSWIAASGNTLTFHFCPRCGTQAYAQSSARPQFRTVRLGFIDEPHGLKPEMAIWTAEAPAWAQIDPAIPQFSQMPPSPNPAPSGS</sequence>
<dbReference type="EMBL" id="CP042345">
    <property type="protein sequence ID" value="QEA17110.1"/>
    <property type="molecule type" value="Genomic_DNA"/>
</dbReference>
<evidence type="ECO:0000256" key="2">
    <source>
        <dbReference type="ARBA" id="ARBA00022723"/>
    </source>
</evidence>
<evidence type="ECO:0000313" key="7">
    <source>
        <dbReference type="Proteomes" id="UP000321172"/>
    </source>
</evidence>
<dbReference type="Proteomes" id="UP000321172">
    <property type="component" value="Chromosome"/>
</dbReference>
<dbReference type="RefSeq" id="WP_147091189.1">
    <property type="nucleotide sequence ID" value="NZ_BAABJD010000002.1"/>
</dbReference>
<accession>A0A5B8S6V6</accession>
<keyword evidence="4" id="KW-0456">Lyase</keyword>
<dbReference type="PANTHER" id="PTHR33337">
    <property type="entry name" value="GFA DOMAIN-CONTAINING PROTEIN"/>
    <property type="match status" value="1"/>
</dbReference>
<dbReference type="InterPro" id="IPR011057">
    <property type="entry name" value="Mss4-like_sf"/>
</dbReference>
<dbReference type="OrthoDB" id="7186766at2"/>
<gene>
    <name evidence="6" type="ORF">FRF71_13750</name>
</gene>
<reference evidence="6 7" key="1">
    <citation type="journal article" date="2013" name="J. Microbiol. Biotechnol.">
        <title>Novosphingobium ginsenosidimutans sp. nov., with the ability to convert ginsenoside.</title>
        <authorList>
            <person name="Kim J.K."/>
            <person name="He D."/>
            <person name="Liu Q.M."/>
            <person name="Park H.Y."/>
            <person name="Jung M.S."/>
            <person name="Yoon M.H."/>
            <person name="Kim S.C."/>
            <person name="Im W.T."/>
        </authorList>
    </citation>
    <scope>NUCLEOTIDE SEQUENCE [LARGE SCALE GENOMIC DNA]</scope>
    <source>
        <strain evidence="6 7">FW-6</strain>
    </source>
</reference>
<evidence type="ECO:0000256" key="1">
    <source>
        <dbReference type="ARBA" id="ARBA00005495"/>
    </source>
</evidence>
<dbReference type="GO" id="GO:0016846">
    <property type="term" value="F:carbon-sulfur lyase activity"/>
    <property type="evidence" value="ECO:0007669"/>
    <property type="project" value="InterPro"/>
</dbReference>
<dbReference type="Pfam" id="PF04828">
    <property type="entry name" value="GFA"/>
    <property type="match status" value="1"/>
</dbReference>
<dbReference type="PANTHER" id="PTHR33337:SF40">
    <property type="entry name" value="CENP-V_GFA DOMAIN-CONTAINING PROTEIN-RELATED"/>
    <property type="match status" value="1"/>
</dbReference>
<organism evidence="6 7">
    <name type="scientific">Novosphingobium ginsenosidimutans</name>
    <dbReference type="NCBI Taxonomy" id="1176536"/>
    <lineage>
        <taxon>Bacteria</taxon>
        <taxon>Pseudomonadati</taxon>
        <taxon>Pseudomonadota</taxon>
        <taxon>Alphaproteobacteria</taxon>
        <taxon>Sphingomonadales</taxon>
        <taxon>Sphingomonadaceae</taxon>
        <taxon>Novosphingobium</taxon>
    </lineage>
</organism>
<comment type="similarity">
    <text evidence="1">Belongs to the Gfa family.</text>
</comment>
<proteinExistence type="inferred from homology"/>
<dbReference type="PROSITE" id="PS51891">
    <property type="entry name" value="CENP_V_GFA"/>
    <property type="match status" value="1"/>
</dbReference>